<dbReference type="EMBL" id="SBIP01000003">
    <property type="protein sequence ID" value="RWX76777.1"/>
    <property type="molecule type" value="Genomic_DNA"/>
</dbReference>
<comment type="caution">
    <text evidence="2">The sequence shown here is derived from an EMBL/GenBank/DDBJ whole genome shotgun (WGS) entry which is preliminary data.</text>
</comment>
<dbReference type="InterPro" id="IPR000182">
    <property type="entry name" value="GNAT_dom"/>
</dbReference>
<dbReference type="AlphaFoldDB" id="A0A3S3S4T9"/>
<dbReference type="RefSeq" id="WP_128443694.1">
    <property type="nucleotide sequence ID" value="NZ_SBIP01000003.1"/>
</dbReference>
<accession>A0A3S3S4T9</accession>
<evidence type="ECO:0000313" key="2">
    <source>
        <dbReference type="EMBL" id="RWX76777.1"/>
    </source>
</evidence>
<name>A0A3S3S4T9_9HYPH</name>
<keyword evidence="3" id="KW-1185">Reference proteome</keyword>
<dbReference type="PROSITE" id="PS51186">
    <property type="entry name" value="GNAT"/>
    <property type="match status" value="1"/>
</dbReference>
<dbReference type="OrthoDB" id="9799092at2"/>
<evidence type="ECO:0000259" key="1">
    <source>
        <dbReference type="PROSITE" id="PS51186"/>
    </source>
</evidence>
<organism evidence="2 3">
    <name type="scientific">Neorhizobium lilium</name>
    <dbReference type="NCBI Taxonomy" id="2503024"/>
    <lineage>
        <taxon>Bacteria</taxon>
        <taxon>Pseudomonadati</taxon>
        <taxon>Pseudomonadota</taxon>
        <taxon>Alphaproteobacteria</taxon>
        <taxon>Hyphomicrobiales</taxon>
        <taxon>Rhizobiaceae</taxon>
        <taxon>Rhizobium/Agrobacterium group</taxon>
        <taxon>Neorhizobium</taxon>
    </lineage>
</organism>
<dbReference type="Gene3D" id="3.40.630.30">
    <property type="match status" value="1"/>
</dbReference>
<feature type="domain" description="N-acetyltransferase" evidence="1">
    <location>
        <begin position="7"/>
        <end position="157"/>
    </location>
</feature>
<keyword evidence="2" id="KW-0808">Transferase</keyword>
<protein>
    <submittedName>
        <fullName evidence="2">GNAT family N-acetyltransferase</fullName>
    </submittedName>
</protein>
<dbReference type="InterPro" id="IPR016181">
    <property type="entry name" value="Acyl_CoA_acyltransferase"/>
</dbReference>
<dbReference type="Pfam" id="PF13527">
    <property type="entry name" value="Acetyltransf_9"/>
    <property type="match status" value="1"/>
</dbReference>
<reference evidence="2 3" key="1">
    <citation type="submission" date="2019-01" db="EMBL/GenBank/DDBJ databases">
        <title>The draft genome of Rhizobium sp. 24NR.</title>
        <authorList>
            <person name="Liu L."/>
            <person name="Liang L."/>
            <person name="Shi S."/>
            <person name="Xu L."/>
            <person name="Wang X."/>
            <person name="Li L."/>
            <person name="Zhang X."/>
        </authorList>
    </citation>
    <scope>NUCLEOTIDE SEQUENCE [LARGE SCALE GENOMIC DNA]</scope>
    <source>
        <strain evidence="2 3">24NR</strain>
    </source>
</reference>
<proteinExistence type="predicted"/>
<gene>
    <name evidence="2" type="ORF">EPK99_13960</name>
</gene>
<dbReference type="Proteomes" id="UP000287687">
    <property type="component" value="Unassembled WGS sequence"/>
</dbReference>
<dbReference type="SUPFAM" id="SSF55729">
    <property type="entry name" value="Acyl-CoA N-acyltransferases (Nat)"/>
    <property type="match status" value="1"/>
</dbReference>
<sequence>MKSRHTIRIGHNSVEWHGPFFDHMRDCFGPIDFLRWRDSGNWTENYTVLALVEGKAIVSTVGMTRMKVLVSGGEPRPALQFGAVATAYDYRGFGAARQLLEYALQEADGLSLPVILFANQDVIGFYPRFGFVQVSSHSIYVRHRVVPINLHSRRLNPDDTGDRDKIIKAAQAARPHQGGLSASPDGSTIIWHLFNSGIIAHELPEGAGVVCTEEKENSLFVAEWLTERDDLDLDLLALTTDRSFDRIELGFIPRGDRFQSQLDLAADPQAHLFVRHLEQPDEVTHFPDLVVT</sequence>
<evidence type="ECO:0000313" key="3">
    <source>
        <dbReference type="Proteomes" id="UP000287687"/>
    </source>
</evidence>
<dbReference type="GO" id="GO:0016747">
    <property type="term" value="F:acyltransferase activity, transferring groups other than amino-acyl groups"/>
    <property type="evidence" value="ECO:0007669"/>
    <property type="project" value="InterPro"/>
</dbReference>